<evidence type="ECO:0000256" key="1">
    <source>
        <dbReference type="ARBA" id="ARBA00022814"/>
    </source>
</evidence>
<sequence length="358" mass="40359">MQMRDWDRVKKWERRAKLKKRSIISCRSSTKKMKQGLLSWSHCPYPKPLSSPFSTAIKPRFTKPKLSTITVTLNSVDESPLTGRERRQMRNERRESKPAYNWKDDVETKLIKKPTKRYASWTEELNLDNLALLGEQWWVIRVSRVTGEETAERMARAMIRTFPSMDFKLYLPSVKIKKKLKSGIVSVKPKPLFPGCVFLRAVLNKELHDFIRECDGVGGFIGSKVGNTKRQINLPRAVDEDDIEAMKKQAKEEQEKADRAFEEEELKASEAKKNGAVDSPLVTQTKSGARGRKAATAGKSTSLKPGSTVRVLSGSFAGFSGTLKKLDKKTGLATVGFTLFGKETLADIDAKEITAEMN</sequence>
<dbReference type="PANTHER" id="PTHR30265">
    <property type="entry name" value="RHO-INTERACTING TRANSCRIPTION TERMINATION FACTOR NUSG"/>
    <property type="match status" value="1"/>
</dbReference>
<dbReference type="Gene3D" id="2.30.30.30">
    <property type="match status" value="1"/>
</dbReference>
<dbReference type="InterPro" id="IPR036735">
    <property type="entry name" value="NGN_dom_sf"/>
</dbReference>
<name>A0A022RMW7_ERYGU</name>
<dbReference type="Proteomes" id="UP000030748">
    <property type="component" value="Unassembled WGS sequence"/>
</dbReference>
<dbReference type="PANTHER" id="PTHR30265:SF4">
    <property type="entry name" value="KOW MOTIF FAMILY PROTEIN, EXPRESSED"/>
    <property type="match status" value="1"/>
</dbReference>
<evidence type="ECO:0000256" key="2">
    <source>
        <dbReference type="ARBA" id="ARBA00023015"/>
    </source>
</evidence>
<dbReference type="SUPFAM" id="SSF82679">
    <property type="entry name" value="N-utilization substance G protein NusG, N-terminal domain"/>
    <property type="match status" value="1"/>
</dbReference>
<keyword evidence="2" id="KW-0805">Transcription regulation</keyword>
<dbReference type="SMART" id="SM00739">
    <property type="entry name" value="KOW"/>
    <property type="match status" value="1"/>
</dbReference>
<dbReference type="GO" id="GO:0006354">
    <property type="term" value="P:DNA-templated transcription elongation"/>
    <property type="evidence" value="ECO:0007669"/>
    <property type="project" value="InterPro"/>
</dbReference>
<dbReference type="SMART" id="SM00738">
    <property type="entry name" value="NGN"/>
    <property type="match status" value="1"/>
</dbReference>
<feature type="region of interest" description="Disordered" evidence="4">
    <location>
        <begin position="247"/>
        <end position="304"/>
    </location>
</feature>
<dbReference type="eggNOG" id="ENOG502QUSC">
    <property type="taxonomic scope" value="Eukaryota"/>
</dbReference>
<accession>A0A022RMW7</accession>
<proteinExistence type="predicted"/>
<keyword evidence="3" id="KW-0804">Transcription</keyword>
<dbReference type="CDD" id="cd06091">
    <property type="entry name" value="KOW_NusG"/>
    <property type="match status" value="1"/>
</dbReference>
<feature type="compositionally biased region" description="Basic and acidic residues" evidence="4">
    <location>
        <begin position="247"/>
        <end position="275"/>
    </location>
</feature>
<dbReference type="InterPro" id="IPR006645">
    <property type="entry name" value="NGN-like_dom"/>
</dbReference>
<feature type="domain" description="NusG-like N-terminal" evidence="5">
    <location>
        <begin position="134"/>
        <end position="250"/>
    </location>
</feature>
<dbReference type="SUPFAM" id="SSF50104">
    <property type="entry name" value="Translation proteins SH3-like domain"/>
    <property type="match status" value="1"/>
</dbReference>
<dbReference type="Pfam" id="PF02357">
    <property type="entry name" value="NusG"/>
    <property type="match status" value="1"/>
</dbReference>
<dbReference type="GO" id="GO:0031564">
    <property type="term" value="P:transcription antitermination"/>
    <property type="evidence" value="ECO:0007669"/>
    <property type="project" value="UniProtKB-KW"/>
</dbReference>
<feature type="domain" description="KOW" evidence="6">
    <location>
        <begin position="302"/>
        <end position="329"/>
    </location>
</feature>
<dbReference type="Gene3D" id="3.30.70.940">
    <property type="entry name" value="NusG, N-terminal domain"/>
    <property type="match status" value="1"/>
</dbReference>
<reference evidence="7 8" key="1">
    <citation type="journal article" date="2013" name="Proc. Natl. Acad. Sci. U.S.A.">
        <title>Fine-scale variation in meiotic recombination in Mimulus inferred from population shotgun sequencing.</title>
        <authorList>
            <person name="Hellsten U."/>
            <person name="Wright K.M."/>
            <person name="Jenkins J."/>
            <person name="Shu S."/>
            <person name="Yuan Y."/>
            <person name="Wessler S.R."/>
            <person name="Schmutz J."/>
            <person name="Willis J.H."/>
            <person name="Rokhsar D.S."/>
        </authorList>
    </citation>
    <scope>NUCLEOTIDE SEQUENCE [LARGE SCALE GENOMIC DNA]</scope>
    <source>
        <strain evidence="8">cv. DUN x IM62</strain>
    </source>
</reference>
<feature type="compositionally biased region" description="Basic and acidic residues" evidence="4">
    <location>
        <begin position="83"/>
        <end position="98"/>
    </location>
</feature>
<dbReference type="InterPro" id="IPR014722">
    <property type="entry name" value="Rib_uL2_dom2"/>
</dbReference>
<dbReference type="InterPro" id="IPR008991">
    <property type="entry name" value="Translation_prot_SH3-like_sf"/>
</dbReference>
<dbReference type="AlphaFoldDB" id="A0A022RMW7"/>
<evidence type="ECO:0000259" key="6">
    <source>
        <dbReference type="SMART" id="SM00739"/>
    </source>
</evidence>
<protein>
    <recommendedName>
        <fullName evidence="9">NusG-like N-terminal domain-containing protein</fullName>
    </recommendedName>
</protein>
<feature type="region of interest" description="Disordered" evidence="4">
    <location>
        <begin position="77"/>
        <end position="98"/>
    </location>
</feature>
<dbReference type="STRING" id="4155.A0A022RMW7"/>
<evidence type="ECO:0000259" key="5">
    <source>
        <dbReference type="SMART" id="SM00738"/>
    </source>
</evidence>
<dbReference type="Pfam" id="PF00467">
    <property type="entry name" value="KOW"/>
    <property type="match status" value="1"/>
</dbReference>
<organism evidence="7 8">
    <name type="scientific">Erythranthe guttata</name>
    <name type="common">Yellow monkey flower</name>
    <name type="synonym">Mimulus guttatus</name>
    <dbReference type="NCBI Taxonomy" id="4155"/>
    <lineage>
        <taxon>Eukaryota</taxon>
        <taxon>Viridiplantae</taxon>
        <taxon>Streptophyta</taxon>
        <taxon>Embryophyta</taxon>
        <taxon>Tracheophyta</taxon>
        <taxon>Spermatophyta</taxon>
        <taxon>Magnoliopsida</taxon>
        <taxon>eudicotyledons</taxon>
        <taxon>Gunneridae</taxon>
        <taxon>Pentapetalae</taxon>
        <taxon>asterids</taxon>
        <taxon>lamiids</taxon>
        <taxon>Lamiales</taxon>
        <taxon>Phrymaceae</taxon>
        <taxon>Erythranthe</taxon>
    </lineage>
</organism>
<evidence type="ECO:0000256" key="3">
    <source>
        <dbReference type="ARBA" id="ARBA00023163"/>
    </source>
</evidence>
<keyword evidence="8" id="KW-1185">Reference proteome</keyword>
<gene>
    <name evidence="7" type="ORF">MIMGU_mgv1a008914mg</name>
</gene>
<keyword evidence="1" id="KW-0889">Transcription antitermination</keyword>
<dbReference type="EMBL" id="KI630319">
    <property type="protein sequence ID" value="EYU41817.1"/>
    <property type="molecule type" value="Genomic_DNA"/>
</dbReference>
<dbReference type="InterPro" id="IPR043425">
    <property type="entry name" value="NusG-like"/>
</dbReference>
<dbReference type="CDD" id="cd09890">
    <property type="entry name" value="NGN_plant"/>
    <property type="match status" value="1"/>
</dbReference>
<evidence type="ECO:0008006" key="9">
    <source>
        <dbReference type="Google" id="ProtNLM"/>
    </source>
</evidence>
<evidence type="ECO:0000313" key="7">
    <source>
        <dbReference type="EMBL" id="EYU41817.1"/>
    </source>
</evidence>
<dbReference type="InterPro" id="IPR005824">
    <property type="entry name" value="KOW"/>
</dbReference>
<evidence type="ECO:0000256" key="4">
    <source>
        <dbReference type="SAM" id="MobiDB-lite"/>
    </source>
</evidence>
<evidence type="ECO:0000313" key="8">
    <source>
        <dbReference type="Proteomes" id="UP000030748"/>
    </source>
</evidence>